<dbReference type="InterPro" id="IPR006630">
    <property type="entry name" value="La_HTH"/>
</dbReference>
<accession>A0A2H8TVI8</accession>
<reference evidence="6" key="1">
    <citation type="submission" date="2017-10" db="EMBL/GenBank/DDBJ databases">
        <title>Transcriptome Assembly of Sugarcane Aphid Adults.</title>
        <authorList>
            <person name="Scully E.D."/>
            <person name="Palmer N.A."/>
            <person name="Geib S.M."/>
            <person name="Sarath G."/>
            <person name="Sattler S.E."/>
        </authorList>
    </citation>
    <scope>NUCLEOTIDE SEQUENCE</scope>
    <source>
        <tissue evidence="6">Whole body</tissue>
    </source>
</reference>
<dbReference type="AlphaFoldDB" id="A0A2H8TVI8"/>
<dbReference type="PROSITE" id="PS50961">
    <property type="entry name" value="HTH_LA"/>
    <property type="match status" value="1"/>
</dbReference>
<dbReference type="InterPro" id="IPR045180">
    <property type="entry name" value="La_dom_prot"/>
</dbReference>
<protein>
    <submittedName>
        <fullName evidence="6">La</fullName>
    </submittedName>
</protein>
<dbReference type="PRINTS" id="PR00302">
    <property type="entry name" value="LUPUSLA"/>
</dbReference>
<evidence type="ECO:0000256" key="1">
    <source>
        <dbReference type="ARBA" id="ARBA00004123"/>
    </source>
</evidence>
<keyword evidence="2 4" id="KW-0694">RNA-binding</keyword>
<dbReference type="InterPro" id="IPR036388">
    <property type="entry name" value="WH-like_DNA-bd_sf"/>
</dbReference>
<dbReference type="GO" id="GO:0005634">
    <property type="term" value="C:nucleus"/>
    <property type="evidence" value="ECO:0007669"/>
    <property type="project" value="UniProtKB-SubCell"/>
</dbReference>
<sequence length="215" mass="24679">MAASNLKLVPGISGQECSSSEITDRDSRIVKQLEFYFGDTNLPYDKFLQARIKLDNGWVPIRVLLTFKMLKSITRSSDVIALAVKNVADSIVEVDETDKKIRRKPKIVAPVPKRSLYKEIVERTIYCSGFPRTATMDEILEFAETFGDNVIMKTTPLRFKSKAFKGSLYFTFISKKEAEKFLDRVSVEYNGVEIKRMWESDFLGNYIAHSPFNYE</sequence>
<dbReference type="EMBL" id="GFXV01006451">
    <property type="protein sequence ID" value="MBW18256.1"/>
    <property type="molecule type" value="Transcribed_RNA"/>
</dbReference>
<dbReference type="GO" id="GO:0010494">
    <property type="term" value="C:cytoplasmic stress granule"/>
    <property type="evidence" value="ECO:0007669"/>
    <property type="project" value="TreeGrafter"/>
</dbReference>
<dbReference type="InterPro" id="IPR035979">
    <property type="entry name" value="RBD_domain_sf"/>
</dbReference>
<dbReference type="InterPro" id="IPR012677">
    <property type="entry name" value="Nucleotide-bd_a/b_plait_sf"/>
</dbReference>
<gene>
    <name evidence="6" type="primary">LA</name>
</gene>
<evidence type="ECO:0000313" key="6">
    <source>
        <dbReference type="EMBL" id="MBW18256.1"/>
    </source>
</evidence>
<keyword evidence="3" id="KW-0539">Nucleus</keyword>
<dbReference type="InterPro" id="IPR036390">
    <property type="entry name" value="WH_DNA-bd_sf"/>
</dbReference>
<dbReference type="GO" id="GO:0008033">
    <property type="term" value="P:tRNA processing"/>
    <property type="evidence" value="ECO:0007669"/>
    <property type="project" value="TreeGrafter"/>
</dbReference>
<comment type="subcellular location">
    <subcellularLocation>
        <location evidence="1">Nucleus</location>
    </subcellularLocation>
</comment>
<dbReference type="SUPFAM" id="SSF46785">
    <property type="entry name" value="Winged helix' DNA-binding domain"/>
    <property type="match status" value="1"/>
</dbReference>
<evidence type="ECO:0000256" key="3">
    <source>
        <dbReference type="ARBA" id="ARBA00023242"/>
    </source>
</evidence>
<dbReference type="PANTHER" id="PTHR22792">
    <property type="entry name" value="LUPUS LA PROTEIN-RELATED"/>
    <property type="match status" value="1"/>
</dbReference>
<organism evidence="6">
    <name type="scientific">Melanaphis sacchari</name>
    <dbReference type="NCBI Taxonomy" id="742174"/>
    <lineage>
        <taxon>Eukaryota</taxon>
        <taxon>Metazoa</taxon>
        <taxon>Ecdysozoa</taxon>
        <taxon>Arthropoda</taxon>
        <taxon>Hexapoda</taxon>
        <taxon>Insecta</taxon>
        <taxon>Pterygota</taxon>
        <taxon>Neoptera</taxon>
        <taxon>Paraneoptera</taxon>
        <taxon>Hemiptera</taxon>
        <taxon>Sternorrhyncha</taxon>
        <taxon>Aphidomorpha</taxon>
        <taxon>Aphidoidea</taxon>
        <taxon>Aphididae</taxon>
        <taxon>Aphidini</taxon>
        <taxon>Melanaphis</taxon>
    </lineage>
</organism>
<evidence type="ECO:0000256" key="2">
    <source>
        <dbReference type="ARBA" id="ARBA00022884"/>
    </source>
</evidence>
<evidence type="ECO:0000256" key="4">
    <source>
        <dbReference type="PROSITE-ProRule" id="PRU00332"/>
    </source>
</evidence>
<proteinExistence type="predicted"/>
<dbReference type="CDD" id="cd12291">
    <property type="entry name" value="RRM1_La"/>
    <property type="match status" value="1"/>
</dbReference>
<dbReference type="OrthoDB" id="439993at2759"/>
<dbReference type="GO" id="GO:0003729">
    <property type="term" value="F:mRNA binding"/>
    <property type="evidence" value="ECO:0007669"/>
    <property type="project" value="TreeGrafter"/>
</dbReference>
<dbReference type="Gene3D" id="3.30.70.330">
    <property type="match status" value="1"/>
</dbReference>
<dbReference type="SMART" id="SM00715">
    <property type="entry name" value="LA"/>
    <property type="match status" value="1"/>
</dbReference>
<dbReference type="GO" id="GO:0005829">
    <property type="term" value="C:cytosol"/>
    <property type="evidence" value="ECO:0007669"/>
    <property type="project" value="TreeGrafter"/>
</dbReference>
<feature type="domain" description="HTH La-type RNA-binding" evidence="5">
    <location>
        <begin position="19"/>
        <end position="113"/>
    </location>
</feature>
<dbReference type="PANTHER" id="PTHR22792:SF166">
    <property type="entry name" value="LUPUS LA PROTEIN HOMOLOG"/>
    <property type="match status" value="1"/>
</dbReference>
<dbReference type="GO" id="GO:1990904">
    <property type="term" value="C:ribonucleoprotein complex"/>
    <property type="evidence" value="ECO:0007669"/>
    <property type="project" value="InterPro"/>
</dbReference>
<name>A0A2H8TVI8_9HEMI</name>
<dbReference type="SUPFAM" id="SSF54928">
    <property type="entry name" value="RNA-binding domain, RBD"/>
    <property type="match status" value="1"/>
</dbReference>
<dbReference type="InterPro" id="IPR002344">
    <property type="entry name" value="Lupus_La"/>
</dbReference>
<dbReference type="Gene3D" id="1.10.10.10">
    <property type="entry name" value="Winged helix-like DNA-binding domain superfamily/Winged helix DNA-binding domain"/>
    <property type="match status" value="1"/>
</dbReference>
<dbReference type="Pfam" id="PF05383">
    <property type="entry name" value="La"/>
    <property type="match status" value="1"/>
</dbReference>
<dbReference type="GO" id="GO:0045727">
    <property type="term" value="P:positive regulation of translation"/>
    <property type="evidence" value="ECO:0007669"/>
    <property type="project" value="TreeGrafter"/>
</dbReference>
<evidence type="ECO:0000259" key="5">
    <source>
        <dbReference type="PROSITE" id="PS50961"/>
    </source>
</evidence>